<feature type="region of interest" description="Disordered" evidence="7">
    <location>
        <begin position="459"/>
        <end position="498"/>
    </location>
</feature>
<evidence type="ECO:0000256" key="1">
    <source>
        <dbReference type="ARBA" id="ARBA00005889"/>
    </source>
</evidence>
<evidence type="ECO:0000313" key="10">
    <source>
        <dbReference type="Proteomes" id="UP000827721"/>
    </source>
</evidence>
<comment type="similarity">
    <text evidence="1 6">Belongs to the FHY3/FAR1 family.</text>
</comment>
<dbReference type="InterPro" id="IPR004330">
    <property type="entry name" value="FAR1_DNA_bnd_dom"/>
</dbReference>
<feature type="region of interest" description="Disordered" evidence="7">
    <location>
        <begin position="1"/>
        <end position="23"/>
    </location>
</feature>
<evidence type="ECO:0000256" key="7">
    <source>
        <dbReference type="SAM" id="MobiDB-lite"/>
    </source>
</evidence>
<dbReference type="PANTHER" id="PTHR31669">
    <property type="entry name" value="PROTEIN FAR1-RELATED SEQUENCE 10-RELATED"/>
    <property type="match status" value="1"/>
</dbReference>
<organism evidence="9 10">
    <name type="scientific">Xanthoceras sorbifolium</name>
    <dbReference type="NCBI Taxonomy" id="99658"/>
    <lineage>
        <taxon>Eukaryota</taxon>
        <taxon>Viridiplantae</taxon>
        <taxon>Streptophyta</taxon>
        <taxon>Embryophyta</taxon>
        <taxon>Tracheophyta</taxon>
        <taxon>Spermatophyta</taxon>
        <taxon>Magnoliopsida</taxon>
        <taxon>eudicotyledons</taxon>
        <taxon>Gunneridae</taxon>
        <taxon>Pentapetalae</taxon>
        <taxon>rosids</taxon>
        <taxon>malvids</taxon>
        <taxon>Sapindales</taxon>
        <taxon>Sapindaceae</taxon>
        <taxon>Xanthoceroideae</taxon>
        <taxon>Xanthoceras</taxon>
    </lineage>
</organism>
<evidence type="ECO:0000256" key="3">
    <source>
        <dbReference type="ARBA" id="ARBA00022771"/>
    </source>
</evidence>
<sequence>MNRDDDNLGTHDEVMDTRLQTPNELDLNVEQDSSSPKVAQINVTPSGIFSKEDDNTVGILKIGAEFESDEHAYRFYNRYARLLGFSVRKDWVNRSKIHGQVVSRKFTCSREGYRRKDKRDINVKKHRKETRTGCLAHMIITRQPDGKYRVTHFEAFHNHDNINPSYAQLLKLQKELCIAQAVDADSPINLGTQSNSESELMNGRFEVRDTLDYLAMDHDNHLRSERHFERVVDEQRYKEAKANDEMGRCMPRLMANVILLKHASEVYTMKAFEVFQREYEKCLNVVVNQCGQNGLLSEYKVKTFGQSREYRVTFNSADDTVVCDCRKFEYVGFLCSHALKVLDHRNIKVVPSRYILKRWTKVARIGSVRESSDFIQHENSKLVAARRYKDLCRSILNISARAADSEEAFQFASRQLEEVIERVERILTLKTEEAQGITSSSTGANASDSENGEILLHGNAIEDQDEESRAQGTRERESSVRDRHNLQSANGRVSKSKRVENVQVHSPNTITCISSPPPTYVSPQDPPTNPVMQSLYSFEADQVVHCMYQQPNLLIDQQPSTDMYQQPNFYSDQHDSPSQTQLLQEPLIRSTYHESVPNTTQLRQAMDLDLQHPHSSSFLLYDHRYRPSESPYLVPK</sequence>
<name>A0ABQ8IMP7_9ROSI</name>
<comment type="caution">
    <text evidence="9">The sequence shown here is derived from an EMBL/GenBank/DDBJ whole genome shotgun (WGS) entry which is preliminary data.</text>
</comment>
<keyword evidence="2 6" id="KW-0479">Metal-binding</keyword>
<feature type="compositionally biased region" description="Basic and acidic residues" evidence="7">
    <location>
        <begin position="1"/>
        <end position="16"/>
    </location>
</feature>
<keyword evidence="10" id="KW-1185">Reference proteome</keyword>
<comment type="function">
    <text evidence="6">Putative transcription activator involved in regulating light control of development.</text>
</comment>
<evidence type="ECO:0000256" key="6">
    <source>
        <dbReference type="RuleBase" id="RU367018"/>
    </source>
</evidence>
<comment type="subcellular location">
    <subcellularLocation>
        <location evidence="6">Nucleus</location>
    </subcellularLocation>
</comment>
<evidence type="ECO:0000313" key="9">
    <source>
        <dbReference type="EMBL" id="KAH7577950.1"/>
    </source>
</evidence>
<keyword evidence="3 5" id="KW-0863">Zinc-finger</keyword>
<dbReference type="Pfam" id="PF03101">
    <property type="entry name" value="FAR1"/>
    <property type="match status" value="1"/>
</dbReference>
<proteinExistence type="inferred from homology"/>
<keyword evidence="6" id="KW-0539">Nucleus</keyword>
<dbReference type="InterPro" id="IPR031052">
    <property type="entry name" value="FHY3/FAR1"/>
</dbReference>
<dbReference type="Proteomes" id="UP000827721">
    <property type="component" value="Unassembled WGS sequence"/>
</dbReference>
<dbReference type="Pfam" id="PF04434">
    <property type="entry name" value="SWIM"/>
    <property type="match status" value="1"/>
</dbReference>
<protein>
    <recommendedName>
        <fullName evidence="6">Protein FAR1-RELATED SEQUENCE</fullName>
    </recommendedName>
</protein>
<evidence type="ECO:0000256" key="2">
    <source>
        <dbReference type="ARBA" id="ARBA00022723"/>
    </source>
</evidence>
<dbReference type="PANTHER" id="PTHR31669:SF279">
    <property type="entry name" value="PROTEIN FAR1-RELATED SEQUENCE"/>
    <property type="match status" value="1"/>
</dbReference>
<dbReference type="EMBL" id="JAFEMO010000001">
    <property type="protein sequence ID" value="KAH7577950.1"/>
    <property type="molecule type" value="Genomic_DNA"/>
</dbReference>
<gene>
    <name evidence="9" type="ORF">JRO89_XS01G0319800</name>
</gene>
<dbReference type="InterPro" id="IPR006564">
    <property type="entry name" value="Znf_PMZ"/>
</dbReference>
<keyword evidence="4 6" id="KW-0862">Zinc</keyword>
<feature type="domain" description="SWIM-type" evidence="8">
    <location>
        <begin position="310"/>
        <end position="346"/>
    </location>
</feature>
<evidence type="ECO:0000256" key="4">
    <source>
        <dbReference type="ARBA" id="ARBA00022833"/>
    </source>
</evidence>
<dbReference type="SMART" id="SM00575">
    <property type="entry name" value="ZnF_PMZ"/>
    <property type="match status" value="1"/>
</dbReference>
<accession>A0ABQ8IMP7</accession>
<evidence type="ECO:0000256" key="5">
    <source>
        <dbReference type="PROSITE-ProRule" id="PRU00325"/>
    </source>
</evidence>
<evidence type="ECO:0000259" key="8">
    <source>
        <dbReference type="PROSITE" id="PS50966"/>
    </source>
</evidence>
<reference evidence="9 10" key="1">
    <citation type="submission" date="2021-02" db="EMBL/GenBank/DDBJ databases">
        <title>Plant Genome Project.</title>
        <authorList>
            <person name="Zhang R.-G."/>
        </authorList>
    </citation>
    <scope>NUCLEOTIDE SEQUENCE [LARGE SCALE GENOMIC DNA]</scope>
    <source>
        <tissue evidence="9">Leaves</tissue>
    </source>
</reference>
<dbReference type="PROSITE" id="PS50966">
    <property type="entry name" value="ZF_SWIM"/>
    <property type="match status" value="1"/>
</dbReference>
<feature type="compositionally biased region" description="Basic and acidic residues" evidence="7">
    <location>
        <begin position="467"/>
        <end position="485"/>
    </location>
</feature>
<dbReference type="InterPro" id="IPR007527">
    <property type="entry name" value="Znf_SWIM"/>
</dbReference>